<dbReference type="Pfam" id="PF16537">
    <property type="entry name" value="T2SSB"/>
    <property type="match status" value="1"/>
</dbReference>
<accession>A0ABU4IJX4</accession>
<dbReference type="RefSeq" id="WP_171138272.1">
    <property type="nucleotide sequence ID" value="NZ_AP024893.1"/>
</dbReference>
<protein>
    <submittedName>
        <fullName evidence="2">General secretion pathway protein GspB</fullName>
    </submittedName>
</protein>
<dbReference type="InterPro" id="IPR032389">
    <property type="entry name" value="GspB_C"/>
</dbReference>
<comment type="caution">
    <text evidence="2">The sequence shown here is derived from an EMBL/GenBank/DDBJ whole genome shotgun (WGS) entry which is preliminary data.</text>
</comment>
<evidence type="ECO:0000259" key="1">
    <source>
        <dbReference type="Pfam" id="PF16537"/>
    </source>
</evidence>
<dbReference type="Proteomes" id="UP001272325">
    <property type="component" value="Unassembled WGS sequence"/>
</dbReference>
<evidence type="ECO:0000313" key="3">
    <source>
        <dbReference type="Proteomes" id="UP001272325"/>
    </source>
</evidence>
<name>A0ABU4IJX4_9VIBR</name>
<dbReference type="EMBL" id="JAWRCN010000001">
    <property type="protein sequence ID" value="MDW6018868.1"/>
    <property type="molecule type" value="Genomic_DNA"/>
</dbReference>
<organism evidence="2 3">
    <name type="scientific">Vibrio plantisponsor</name>
    <dbReference type="NCBI Taxonomy" id="664643"/>
    <lineage>
        <taxon>Bacteria</taxon>
        <taxon>Pseudomonadati</taxon>
        <taxon>Pseudomonadota</taxon>
        <taxon>Gammaproteobacteria</taxon>
        <taxon>Vibrionales</taxon>
        <taxon>Vibrionaceae</taxon>
        <taxon>Vibrio</taxon>
    </lineage>
</organism>
<keyword evidence="3" id="KW-1185">Reference proteome</keyword>
<evidence type="ECO:0000313" key="2">
    <source>
        <dbReference type="EMBL" id="MDW6018868.1"/>
    </source>
</evidence>
<feature type="domain" description="Type II secretion system protein GspB C-terminal" evidence="1">
    <location>
        <begin position="201"/>
        <end position="260"/>
    </location>
</feature>
<gene>
    <name evidence="2" type="ORF">SBW85_14300</name>
</gene>
<proteinExistence type="predicted"/>
<sequence>MSQVMNALKSSHQGYQSNTMTHGYSSATISAEKSMLFRWYHSLLLIVPSAVTVSLLSYQSYQLQQQNITQVMSQPALVEQIPAPVEFLPYPEFTELKSTYLIPAQTKQLLAETEDTPSIDTKQTNETTVAKTTEVKTPEPSTSVQKENTPLNLEQLDLSGLSPALAMRVESAMKSTASASKRSNSRAISLVQNADKYSGQLPAMDFQTHVYASSESKRWIKMNGVEYHEGDMLSDGVMLVEINPQTTLVQFEQQLIEIPALYHWQG</sequence>
<reference evidence="2 3" key="1">
    <citation type="submission" date="2023-11" db="EMBL/GenBank/DDBJ databases">
        <title>Plant-associative lifestyle of Vibrio porteresiae and its evolutionary dynamics.</title>
        <authorList>
            <person name="Rameshkumar N."/>
            <person name="Kirti K."/>
        </authorList>
    </citation>
    <scope>NUCLEOTIDE SEQUENCE [LARGE SCALE GENOMIC DNA]</scope>
    <source>
        <strain evidence="2 3">MSSRF60</strain>
    </source>
</reference>